<protein>
    <submittedName>
        <fullName evidence="2">Uncharacterized protein</fullName>
    </submittedName>
</protein>
<feature type="region of interest" description="Disordered" evidence="1">
    <location>
        <begin position="101"/>
        <end position="155"/>
    </location>
</feature>
<sequence>MIERIYVMQDKYQELQQRTANKLHDAVIQDDNRSTTIFATGNDGAGARDSPKNCEIQAENTGQQKLRSNRVALRLDPGRSTVEVAENDYATSDDMNYQETLDNPNPVSVPPTHHPPVETATSTVKDKETFVQKSGSETHRSHYITRSGRISRKPS</sequence>
<reference evidence="2" key="1">
    <citation type="submission" date="2020-04" db="EMBL/GenBank/DDBJ databases">
        <authorList>
            <person name="Alioto T."/>
            <person name="Alioto T."/>
            <person name="Gomez Garrido J."/>
        </authorList>
    </citation>
    <scope>NUCLEOTIDE SEQUENCE</scope>
    <source>
        <strain evidence="2">A484AB</strain>
    </source>
</reference>
<dbReference type="EMBL" id="CACRXK020003789">
    <property type="protein sequence ID" value="CAB4000254.1"/>
    <property type="molecule type" value="Genomic_DNA"/>
</dbReference>
<feature type="compositionally biased region" description="Basic and acidic residues" evidence="1">
    <location>
        <begin position="124"/>
        <end position="140"/>
    </location>
</feature>
<name>A0A7D9E3J9_PARCT</name>
<evidence type="ECO:0000313" key="3">
    <source>
        <dbReference type="Proteomes" id="UP001152795"/>
    </source>
</evidence>
<dbReference type="AlphaFoldDB" id="A0A7D9E3J9"/>
<keyword evidence="3" id="KW-1185">Reference proteome</keyword>
<accession>A0A7D9E3J9</accession>
<dbReference type="Proteomes" id="UP001152795">
    <property type="component" value="Unassembled WGS sequence"/>
</dbReference>
<evidence type="ECO:0000256" key="1">
    <source>
        <dbReference type="SAM" id="MobiDB-lite"/>
    </source>
</evidence>
<organism evidence="2 3">
    <name type="scientific">Paramuricea clavata</name>
    <name type="common">Red gorgonian</name>
    <name type="synonym">Violescent sea-whip</name>
    <dbReference type="NCBI Taxonomy" id="317549"/>
    <lineage>
        <taxon>Eukaryota</taxon>
        <taxon>Metazoa</taxon>
        <taxon>Cnidaria</taxon>
        <taxon>Anthozoa</taxon>
        <taxon>Octocorallia</taxon>
        <taxon>Malacalcyonacea</taxon>
        <taxon>Plexauridae</taxon>
        <taxon>Paramuricea</taxon>
    </lineage>
</organism>
<proteinExistence type="predicted"/>
<comment type="caution">
    <text evidence="2">The sequence shown here is derived from an EMBL/GenBank/DDBJ whole genome shotgun (WGS) entry which is preliminary data.</text>
</comment>
<gene>
    <name evidence="2" type="ORF">PACLA_8A074341</name>
</gene>
<evidence type="ECO:0000313" key="2">
    <source>
        <dbReference type="EMBL" id="CAB4000254.1"/>
    </source>
</evidence>